<comment type="caution">
    <text evidence="1">The sequence shown here is derived from an EMBL/GenBank/DDBJ whole genome shotgun (WGS) entry which is preliminary data.</text>
</comment>
<gene>
    <name evidence="1" type="ORF">ACFS6I_09950</name>
</gene>
<dbReference type="Proteomes" id="UP001597509">
    <property type="component" value="Unassembled WGS sequence"/>
</dbReference>
<accession>A0ABW5YXF9</accession>
<reference evidence="2" key="1">
    <citation type="journal article" date="2019" name="Int. J. Syst. Evol. Microbiol.">
        <title>The Global Catalogue of Microorganisms (GCM) 10K type strain sequencing project: providing services to taxonomists for standard genome sequencing and annotation.</title>
        <authorList>
            <consortium name="The Broad Institute Genomics Platform"/>
            <consortium name="The Broad Institute Genome Sequencing Center for Infectious Disease"/>
            <person name="Wu L."/>
            <person name="Ma J."/>
        </authorList>
    </citation>
    <scope>NUCLEOTIDE SEQUENCE [LARGE SCALE GENOMIC DNA]</scope>
    <source>
        <strain evidence="2">KCTC 22209</strain>
    </source>
</reference>
<dbReference type="InterPro" id="IPR014942">
    <property type="entry name" value="AbiEii"/>
</dbReference>
<sequence>MHCLYGLQILGFQFELKGGTSLSKAYKIIDRFSEDIDIHIHPAAALGINENPKNTNPKNVAKRLAFYESLADQIKIDGIIGVERDTVFDDTQYYRSGGIRLIYNSFFNELPGLKQGILLEVGFDNVAPNSPIDISSWAFEKAVQASIDLTDNRALQVACYDMCYTFVEKLQTIATKFRNMQSSGDNQVNFMRQYYDVYQLLNQQVVIDFIGTPEYLAHKKRRFPNLDFAIPIAQNEAFLLEDSKVKEHLNQLYIKSNALYYSGQIDLQTILDLLKIHLEKL</sequence>
<protein>
    <submittedName>
        <fullName evidence="1">Nucleotidyl transferase AbiEii/AbiGii toxin family protein</fullName>
    </submittedName>
</protein>
<dbReference type="RefSeq" id="WP_231577398.1">
    <property type="nucleotide sequence ID" value="NZ_JBHUPE010000004.1"/>
</dbReference>
<proteinExistence type="predicted"/>
<organism evidence="1 2">
    <name type="scientific">Sphingobacterium anhuiense</name>
    <dbReference type="NCBI Taxonomy" id="493780"/>
    <lineage>
        <taxon>Bacteria</taxon>
        <taxon>Pseudomonadati</taxon>
        <taxon>Bacteroidota</taxon>
        <taxon>Sphingobacteriia</taxon>
        <taxon>Sphingobacteriales</taxon>
        <taxon>Sphingobacteriaceae</taxon>
        <taxon>Sphingobacterium</taxon>
    </lineage>
</organism>
<dbReference type="EMBL" id="JBHUPE010000004">
    <property type="protein sequence ID" value="MFD2904247.1"/>
    <property type="molecule type" value="Genomic_DNA"/>
</dbReference>
<evidence type="ECO:0000313" key="1">
    <source>
        <dbReference type="EMBL" id="MFD2904247.1"/>
    </source>
</evidence>
<keyword evidence="1" id="KW-0808">Transferase</keyword>
<evidence type="ECO:0000313" key="2">
    <source>
        <dbReference type="Proteomes" id="UP001597509"/>
    </source>
</evidence>
<keyword evidence="2" id="KW-1185">Reference proteome</keyword>
<dbReference type="Gene3D" id="3.10.450.620">
    <property type="entry name" value="JHP933, nucleotidyltransferase-like core domain"/>
    <property type="match status" value="1"/>
</dbReference>
<dbReference type="Pfam" id="PF08843">
    <property type="entry name" value="AbiEii"/>
    <property type="match status" value="1"/>
</dbReference>
<dbReference type="GO" id="GO:0016740">
    <property type="term" value="F:transferase activity"/>
    <property type="evidence" value="ECO:0007669"/>
    <property type="project" value="UniProtKB-KW"/>
</dbReference>
<name>A0ABW5YXF9_9SPHI</name>